<dbReference type="Pfam" id="PF14776">
    <property type="entry name" value="UNC-79"/>
    <property type="match status" value="1"/>
</dbReference>
<gene>
    <name evidence="1" type="ORF">CVLEPA_LOCUS18194</name>
</gene>
<dbReference type="PANTHER" id="PTHR21696">
    <property type="entry name" value="PROTEIN UNC-79 HOMOLOG"/>
    <property type="match status" value="1"/>
</dbReference>
<reference evidence="1 2" key="1">
    <citation type="submission" date="2024-02" db="EMBL/GenBank/DDBJ databases">
        <authorList>
            <person name="Daric V."/>
            <person name="Darras S."/>
        </authorList>
    </citation>
    <scope>NUCLEOTIDE SEQUENCE [LARGE SCALE GENOMIC DNA]</scope>
</reference>
<dbReference type="InterPro" id="IPR024855">
    <property type="entry name" value="UNC79"/>
</dbReference>
<dbReference type="PANTHER" id="PTHR21696:SF2">
    <property type="entry name" value="PROTEIN UNC-79 HOMOLOG"/>
    <property type="match status" value="1"/>
</dbReference>
<evidence type="ECO:0000313" key="2">
    <source>
        <dbReference type="Proteomes" id="UP001642483"/>
    </source>
</evidence>
<protein>
    <submittedName>
        <fullName evidence="1">Uncharacterized protein</fullName>
    </submittedName>
</protein>
<proteinExistence type="predicted"/>
<accession>A0ABP0G336</accession>
<evidence type="ECO:0000313" key="1">
    <source>
        <dbReference type="EMBL" id="CAK8686244.1"/>
    </source>
</evidence>
<sequence>MSTLSEIYFAKIRNLQNIVAHLEEVCGGGSGLNYPSTSEILASVKYFKNLLIGILKDASEVFEKHSRAGSFTSSVDRRANYIAHYNLPTLDYFTLFDGLVSLMEMILKANSGQNEMAAETMECLCVAMIFVDSNVRVDLPMTVAGMLFDCGHRNLTVQSCIMNALCRTIIPICFDIGGDDDVNSLYCADTIPSLITLVLEYAADACFHFQLIETLMMFKQDLWSDLMFMISCGDGVSQIYATQLLFHYWPHLHPSLKKEHRLTNSQLSRTIRCQNTKCSSILNTNFAVTMVLDPPLAARCSGKSPPLYLCRACSQEIMSDELLHKSLEVILPANAVGHRCGNSHCLSEDPVATVTLLGGKSRHGEGGVTVDEYSKYISLQLVENQLMRCCMECWSNFKHITQHLNLQVQMSPLPTWHEEQARHRQTIVDTVVCLLIKRDNNFPQTTCCDLSSCKDSVNELNSSNIYGVYPCTGCAENMGLQLSPKTLSHFGVWLLISLCPPEVNFEYGSATQLIAAVFCWYQNNSQLTSVS</sequence>
<comment type="caution">
    <text evidence="1">The sequence shown here is derived from an EMBL/GenBank/DDBJ whole genome shotgun (WGS) entry which is preliminary data.</text>
</comment>
<dbReference type="EMBL" id="CAWYQH010000102">
    <property type="protein sequence ID" value="CAK8686244.1"/>
    <property type="molecule type" value="Genomic_DNA"/>
</dbReference>
<keyword evidence="2" id="KW-1185">Reference proteome</keyword>
<name>A0ABP0G336_CLALP</name>
<dbReference type="Proteomes" id="UP001642483">
    <property type="component" value="Unassembled WGS sequence"/>
</dbReference>
<organism evidence="1 2">
    <name type="scientific">Clavelina lepadiformis</name>
    <name type="common">Light-bulb sea squirt</name>
    <name type="synonym">Ascidia lepadiformis</name>
    <dbReference type="NCBI Taxonomy" id="159417"/>
    <lineage>
        <taxon>Eukaryota</taxon>
        <taxon>Metazoa</taxon>
        <taxon>Chordata</taxon>
        <taxon>Tunicata</taxon>
        <taxon>Ascidiacea</taxon>
        <taxon>Aplousobranchia</taxon>
        <taxon>Clavelinidae</taxon>
        <taxon>Clavelina</taxon>
    </lineage>
</organism>